<protein>
    <recommendedName>
        <fullName evidence="6">TMEM205-like domain-containing protein</fullName>
    </recommendedName>
</protein>
<dbReference type="Pfam" id="PF13664">
    <property type="entry name" value="DUF4149"/>
    <property type="match status" value="1"/>
</dbReference>
<dbReference type="OrthoDB" id="1641132at2759"/>
<evidence type="ECO:0000256" key="5">
    <source>
        <dbReference type="SAM" id="Phobius"/>
    </source>
</evidence>
<reference evidence="7" key="1">
    <citation type="submission" date="2021-02" db="EMBL/GenBank/DDBJ databases">
        <title>Genome sequence Cadophora malorum strain M34.</title>
        <authorList>
            <person name="Stefanovic E."/>
            <person name="Vu D."/>
            <person name="Scully C."/>
            <person name="Dijksterhuis J."/>
            <person name="Roader J."/>
            <person name="Houbraken J."/>
        </authorList>
    </citation>
    <scope>NUCLEOTIDE SEQUENCE</scope>
    <source>
        <strain evidence="7">M34</strain>
    </source>
</reference>
<evidence type="ECO:0000256" key="1">
    <source>
        <dbReference type="ARBA" id="ARBA00004370"/>
    </source>
</evidence>
<organism evidence="7 8">
    <name type="scientific">Cadophora malorum</name>
    <dbReference type="NCBI Taxonomy" id="108018"/>
    <lineage>
        <taxon>Eukaryota</taxon>
        <taxon>Fungi</taxon>
        <taxon>Dikarya</taxon>
        <taxon>Ascomycota</taxon>
        <taxon>Pezizomycotina</taxon>
        <taxon>Leotiomycetes</taxon>
        <taxon>Helotiales</taxon>
        <taxon>Ploettnerulaceae</taxon>
        <taxon>Cadophora</taxon>
    </lineage>
</organism>
<evidence type="ECO:0000256" key="4">
    <source>
        <dbReference type="ARBA" id="ARBA00023136"/>
    </source>
</evidence>
<keyword evidence="2 5" id="KW-0812">Transmembrane</keyword>
<dbReference type="PANTHER" id="PTHR23241">
    <property type="entry name" value="LATE EMBRYOGENESIS ABUNDANT PLANTS LEA-RELATED"/>
    <property type="match status" value="1"/>
</dbReference>
<comment type="caution">
    <text evidence="7">The sequence shown here is derived from an EMBL/GenBank/DDBJ whole genome shotgun (WGS) entry which is preliminary data.</text>
</comment>
<feature type="domain" description="TMEM205-like" evidence="6">
    <location>
        <begin position="17"/>
        <end position="127"/>
    </location>
</feature>
<keyword evidence="8" id="KW-1185">Reference proteome</keyword>
<dbReference type="Proteomes" id="UP000664132">
    <property type="component" value="Unassembled WGS sequence"/>
</dbReference>
<feature type="transmembrane region" description="Helical" evidence="5">
    <location>
        <begin position="52"/>
        <end position="74"/>
    </location>
</feature>
<dbReference type="InterPro" id="IPR025423">
    <property type="entry name" value="TMEM205-like"/>
</dbReference>
<keyword evidence="4 5" id="KW-0472">Membrane</keyword>
<keyword evidence="3 5" id="KW-1133">Transmembrane helix</keyword>
<dbReference type="AlphaFoldDB" id="A0A8H7T6M1"/>
<feature type="transmembrane region" description="Helical" evidence="5">
    <location>
        <begin position="15"/>
        <end position="40"/>
    </location>
</feature>
<feature type="transmembrane region" description="Helical" evidence="5">
    <location>
        <begin position="156"/>
        <end position="176"/>
    </location>
</feature>
<sequence length="183" mass="20167">MSDVSIFKTAAPYHIISYGTLLGTEFFQTFVGGIVSYKALARPQFSQLQQKLFPVYFGIQTTLPVVVALTYPASKLGLGISSGFHGVFADVNRWSVLIPIATIFVTSLANMALVGPATTKIMRERKHQETRDGKKYYDPAPHSEEMQRLNKSFGSMHGISSLLNLTGFIATLWYGVSLAARIQ</sequence>
<dbReference type="InterPro" id="IPR053009">
    <property type="entry name" value="Xanthocillin_Biosynth-Assoc"/>
</dbReference>
<dbReference type="GO" id="GO:0016020">
    <property type="term" value="C:membrane"/>
    <property type="evidence" value="ECO:0007669"/>
    <property type="project" value="UniProtKB-SubCell"/>
</dbReference>
<accession>A0A8H7T6M1</accession>
<name>A0A8H7T6M1_9HELO</name>
<evidence type="ECO:0000256" key="3">
    <source>
        <dbReference type="ARBA" id="ARBA00022989"/>
    </source>
</evidence>
<dbReference type="PANTHER" id="PTHR23241:SF106">
    <property type="entry name" value="DUF4149 DOMAIN-CONTAINING PROTEIN"/>
    <property type="match status" value="1"/>
</dbReference>
<gene>
    <name evidence="7" type="ORF">IFR04_013658</name>
</gene>
<evidence type="ECO:0000313" key="7">
    <source>
        <dbReference type="EMBL" id="KAG4413193.1"/>
    </source>
</evidence>
<dbReference type="EMBL" id="JAFJYH010000328">
    <property type="protein sequence ID" value="KAG4413193.1"/>
    <property type="molecule type" value="Genomic_DNA"/>
</dbReference>
<comment type="subcellular location">
    <subcellularLocation>
        <location evidence="1">Membrane</location>
    </subcellularLocation>
</comment>
<evidence type="ECO:0000256" key="2">
    <source>
        <dbReference type="ARBA" id="ARBA00022692"/>
    </source>
</evidence>
<proteinExistence type="predicted"/>
<evidence type="ECO:0000313" key="8">
    <source>
        <dbReference type="Proteomes" id="UP000664132"/>
    </source>
</evidence>
<evidence type="ECO:0000259" key="6">
    <source>
        <dbReference type="Pfam" id="PF13664"/>
    </source>
</evidence>
<feature type="transmembrane region" description="Helical" evidence="5">
    <location>
        <begin position="94"/>
        <end position="115"/>
    </location>
</feature>